<comment type="caution">
    <text evidence="1">The sequence shown here is derived from an EMBL/GenBank/DDBJ whole genome shotgun (WGS) entry which is preliminary data.</text>
</comment>
<dbReference type="Pfam" id="PF04343">
    <property type="entry name" value="DUF488"/>
    <property type="match status" value="1"/>
</dbReference>
<dbReference type="InterPro" id="IPR007438">
    <property type="entry name" value="DUF488"/>
</dbReference>
<name>A0ABS5P6T2_9FLAO</name>
<dbReference type="Proteomes" id="UP000722625">
    <property type="component" value="Unassembled WGS sequence"/>
</dbReference>
<keyword evidence="2" id="KW-1185">Reference proteome</keyword>
<dbReference type="RefSeq" id="WP_213293930.1">
    <property type="nucleotide sequence ID" value="NZ_JAGYVZ010000001.1"/>
</dbReference>
<dbReference type="EMBL" id="JAGYVZ010000001">
    <property type="protein sequence ID" value="MBS7229595.1"/>
    <property type="molecule type" value="Genomic_DNA"/>
</dbReference>
<organism evidence="1 2">
    <name type="scientific">Flavobacterium psychroterrae</name>
    <dbReference type="NCBI Taxonomy" id="2133767"/>
    <lineage>
        <taxon>Bacteria</taxon>
        <taxon>Pseudomonadati</taxon>
        <taxon>Bacteroidota</taxon>
        <taxon>Flavobacteriia</taxon>
        <taxon>Flavobacteriales</taxon>
        <taxon>Flavobacteriaceae</taxon>
        <taxon>Flavobacterium</taxon>
    </lineage>
</organism>
<proteinExistence type="predicted"/>
<gene>
    <name evidence="1" type="ORF">KHA90_01040</name>
</gene>
<accession>A0ABS5P6T2</accession>
<reference evidence="1 2" key="1">
    <citation type="journal article" date="2018" name="Int. J. Syst. Evol. Microbiol.">
        <title>Flavobacterium chryseum sp. nov. and Flavobacterium psychroterrae sp. nov., novel environmental bacteria isolated from Antarctica.</title>
        <authorList>
            <person name="Kralova S."/>
            <person name="Svec P."/>
            <person name="Busse H.J."/>
            <person name="Stankova E."/>
            <person name="Vaczi P."/>
            <person name="Sedlacek I."/>
        </authorList>
    </citation>
    <scope>NUCLEOTIDE SEQUENCE [LARGE SCALE GENOMIC DNA]</scope>
    <source>
        <strain evidence="1 2">CCM 8827</strain>
    </source>
</reference>
<dbReference type="PANTHER" id="PTHR39337:SF1">
    <property type="entry name" value="BLR5642 PROTEIN"/>
    <property type="match status" value="1"/>
</dbReference>
<evidence type="ECO:0000313" key="2">
    <source>
        <dbReference type="Proteomes" id="UP000722625"/>
    </source>
</evidence>
<dbReference type="PANTHER" id="PTHR39337">
    <property type="entry name" value="BLR5642 PROTEIN"/>
    <property type="match status" value="1"/>
</dbReference>
<evidence type="ECO:0000313" key="1">
    <source>
        <dbReference type="EMBL" id="MBS7229595.1"/>
    </source>
</evidence>
<protein>
    <submittedName>
        <fullName evidence="1">DUF488 domain-containing protein</fullName>
    </submittedName>
</protein>
<sequence length="294" mass="34431">MFYRRKIILALIQMFGGELEKIRIQKLLFLYTQKKKNPEYEFIPYKFGCYSYSANADLVTMVKKGNLSENENSYLKISNEDYLKILKKEDALLLTEVVNSYGSMSNNSLIKHTYVNFPYYAINSTIAENLLTKVQLERVTKEKIKSTETILFTIGYEGVSLENYLNKLVKNDIHLLVDVRKNPLSMKFGFSKSLLKRYCESLGITYLHFPEVGIHSDQRQELNNQSDYDALFEIYKTTTLVHSKVQQKEILDLLIQYKRIALTCFEENICQCHRKPLAESIKNFPTFEYVIKHI</sequence>